<dbReference type="EMBL" id="CP020991">
    <property type="protein sequence ID" value="AUO18518.1"/>
    <property type="molecule type" value="Genomic_DNA"/>
</dbReference>
<organism evidence="1 2">
    <name type="scientific">Monoglobus pectinilyticus</name>
    <dbReference type="NCBI Taxonomy" id="1981510"/>
    <lineage>
        <taxon>Bacteria</taxon>
        <taxon>Bacillati</taxon>
        <taxon>Bacillota</taxon>
        <taxon>Clostridia</taxon>
        <taxon>Monoglobales</taxon>
        <taxon>Monoglobaceae</taxon>
        <taxon>Monoglobus</taxon>
    </lineage>
</organism>
<keyword evidence="2" id="KW-1185">Reference proteome</keyword>
<gene>
    <name evidence="1" type="ORF">B9O19_00334</name>
</gene>
<protein>
    <submittedName>
        <fullName evidence="1">Protein-tyrosine-phosphatase</fullName>
    </submittedName>
</protein>
<dbReference type="RefSeq" id="WP_102364814.1">
    <property type="nucleotide sequence ID" value="NZ_CP020991.1"/>
</dbReference>
<dbReference type="KEGG" id="mpec:B9O19_00334"/>
<name>A0A2K9P1R5_9FIRM</name>
<dbReference type="InterPro" id="IPR029021">
    <property type="entry name" value="Prot-tyrosine_phosphatase-like"/>
</dbReference>
<accession>A0A2K9P1R5</accession>
<dbReference type="AlphaFoldDB" id="A0A2K9P1R5"/>
<dbReference type="SUPFAM" id="SSF52799">
    <property type="entry name" value="(Phosphotyrosine protein) phosphatases II"/>
    <property type="match status" value="1"/>
</dbReference>
<dbReference type="InterPro" id="IPR026893">
    <property type="entry name" value="Tyr/Ser_Pase_IphP-type"/>
</dbReference>
<proteinExistence type="predicted"/>
<evidence type="ECO:0000313" key="2">
    <source>
        <dbReference type="Proteomes" id="UP000235589"/>
    </source>
</evidence>
<dbReference type="Gene3D" id="3.90.190.10">
    <property type="entry name" value="Protein tyrosine phosphatase superfamily"/>
    <property type="match status" value="1"/>
</dbReference>
<dbReference type="GeneID" id="98061763"/>
<dbReference type="OrthoDB" id="9815473at2"/>
<reference evidence="1 2" key="1">
    <citation type="submission" date="2017-04" db="EMBL/GenBank/DDBJ databases">
        <title>Monoglobus pectinilyticus 14 draft genome.</title>
        <authorList>
            <person name="Kim C."/>
            <person name="Rosendale D.I."/>
            <person name="Kelly W.J."/>
            <person name="Tannock G.W."/>
            <person name="Patchett M.L."/>
            <person name="Jordens J.Z."/>
        </authorList>
    </citation>
    <scope>NUCLEOTIDE SEQUENCE [LARGE SCALE GENOMIC DNA]</scope>
    <source>
        <strain evidence="1 2">14</strain>
    </source>
</reference>
<sequence>MSSLFKSTFNSRFLNGDNIPYHRYIRSDVPNNISKDEIDWLYKNNFTTIIDLRSDWEHEHESVPLEIDNRFIYLHKPVTIDGLVDIDNINGIVPKTVADVSKSYILMADKNMKNIINTILNAKTNVLYFCSAGKDRTGVVSAILMLIYKESRNSIIDDYMKSLDNIKVIFEKYSKEFPDINTDIIYPKREFIESFLDNVNLNNII</sequence>
<dbReference type="Proteomes" id="UP000235589">
    <property type="component" value="Chromosome"/>
</dbReference>
<dbReference type="Pfam" id="PF13350">
    <property type="entry name" value="Y_phosphatase3"/>
    <property type="match status" value="1"/>
</dbReference>
<evidence type="ECO:0000313" key="1">
    <source>
        <dbReference type="EMBL" id="AUO18518.1"/>
    </source>
</evidence>
<dbReference type="GO" id="GO:0004721">
    <property type="term" value="F:phosphoprotein phosphatase activity"/>
    <property type="evidence" value="ECO:0007669"/>
    <property type="project" value="InterPro"/>
</dbReference>